<feature type="compositionally biased region" description="Polar residues" evidence="1">
    <location>
        <begin position="120"/>
        <end position="129"/>
    </location>
</feature>
<organism evidence="2 3">
    <name type="scientific">Saitozyma podzolica</name>
    <dbReference type="NCBI Taxonomy" id="1890683"/>
    <lineage>
        <taxon>Eukaryota</taxon>
        <taxon>Fungi</taxon>
        <taxon>Dikarya</taxon>
        <taxon>Basidiomycota</taxon>
        <taxon>Agaricomycotina</taxon>
        <taxon>Tremellomycetes</taxon>
        <taxon>Tremellales</taxon>
        <taxon>Trimorphomycetaceae</taxon>
        <taxon>Saitozyma</taxon>
    </lineage>
</organism>
<feature type="region of interest" description="Disordered" evidence="1">
    <location>
        <begin position="120"/>
        <end position="143"/>
    </location>
</feature>
<name>A0A427YQ23_9TREE</name>
<dbReference type="EMBL" id="RSCD01000004">
    <property type="protein sequence ID" value="RSH93169.1"/>
    <property type="molecule type" value="Genomic_DNA"/>
</dbReference>
<evidence type="ECO:0000256" key="1">
    <source>
        <dbReference type="SAM" id="MobiDB-lite"/>
    </source>
</evidence>
<sequence length="143" mass="15853">MFQPDLIPVSLDDDVVRSIDFIRTHNIEAETISPHSFGIYASGVERDGDVYTAEWMKEDCKTSATVSDLLDRIRLASATDETMLGHIGTVQEVAEENRNYKVWTKDGLFDVDRAYGFSRSTDQQSGEISKNSEDAEEAVGVGA</sequence>
<proteinExistence type="predicted"/>
<keyword evidence="3" id="KW-1185">Reference proteome</keyword>
<comment type="caution">
    <text evidence="2">The sequence shown here is derived from an EMBL/GenBank/DDBJ whole genome shotgun (WGS) entry which is preliminary data.</text>
</comment>
<evidence type="ECO:0000313" key="2">
    <source>
        <dbReference type="EMBL" id="RSH93169.1"/>
    </source>
</evidence>
<gene>
    <name evidence="2" type="ORF">EHS25_007522</name>
</gene>
<accession>A0A427YQ23</accession>
<evidence type="ECO:0000313" key="3">
    <source>
        <dbReference type="Proteomes" id="UP000279259"/>
    </source>
</evidence>
<protein>
    <submittedName>
        <fullName evidence="2">Uncharacterized protein</fullName>
    </submittedName>
</protein>
<dbReference type="Proteomes" id="UP000279259">
    <property type="component" value="Unassembled WGS sequence"/>
</dbReference>
<reference evidence="2 3" key="1">
    <citation type="submission" date="2018-11" db="EMBL/GenBank/DDBJ databases">
        <title>Genome sequence of Saitozyma podzolica DSM 27192.</title>
        <authorList>
            <person name="Aliyu H."/>
            <person name="Gorte O."/>
            <person name="Ochsenreither K."/>
        </authorList>
    </citation>
    <scope>NUCLEOTIDE SEQUENCE [LARGE SCALE GENOMIC DNA]</scope>
    <source>
        <strain evidence="2 3">DSM 27192</strain>
    </source>
</reference>
<dbReference type="AlphaFoldDB" id="A0A427YQ23"/>
<dbReference type="OrthoDB" id="10293714at2759"/>